<sequence>MKKALALLLALCLVFALAACGQEGAQTSEPPASEAPEETPGGDITSPALPPVEVVVFAAASMEATLTEIAELYKEVAPNVTLTFTFDSSGTLKTQIEEGAVCDLFISAAQKQMNQLDAADTTGTNTDGLDFVVSDSRIDLVENKVVLAVPDDNPAGIEGFSDLASDKLSLLCLGNDDVPVGAYSLQILDYLGIDIAGLEAEGKVTYASNVSEVATQVKEGAVDCGIIYATDAFTYELNVVDQAAPEMCDQVIYPAAVMKSGTAEAAEAAQAFLDYIHTDEAAIAVLEGVGFTVL</sequence>
<dbReference type="PIRSF" id="PIRSF004846">
    <property type="entry name" value="ModA"/>
    <property type="match status" value="1"/>
</dbReference>
<gene>
    <name evidence="7" type="primary">modA</name>
    <name evidence="7" type="ORF">IAD36_00550</name>
</gene>
<keyword evidence="4" id="KW-0500">Molybdenum</keyword>
<protein>
    <submittedName>
        <fullName evidence="7">Molybdate ABC transporter substrate-binding protein</fullName>
    </submittedName>
</protein>
<evidence type="ECO:0000256" key="6">
    <source>
        <dbReference type="SAM" id="SignalP"/>
    </source>
</evidence>
<feature type="binding site" evidence="4">
    <location>
        <position position="61"/>
    </location>
    <ligand>
        <name>molybdate</name>
        <dbReference type="ChEBI" id="CHEBI:36264"/>
    </ligand>
</feature>
<dbReference type="InterPro" id="IPR005950">
    <property type="entry name" value="ModA"/>
</dbReference>
<comment type="caution">
    <text evidence="7">The sequence shown here is derived from an EMBL/GenBank/DDBJ whole genome shotgun (WGS) entry which is preliminary data.</text>
</comment>
<dbReference type="SUPFAM" id="SSF53850">
    <property type="entry name" value="Periplasmic binding protein-like II"/>
    <property type="match status" value="1"/>
</dbReference>
<dbReference type="PROSITE" id="PS51257">
    <property type="entry name" value="PROKAR_LIPOPROTEIN"/>
    <property type="match status" value="1"/>
</dbReference>
<feature type="signal peptide" evidence="6">
    <location>
        <begin position="1"/>
        <end position="18"/>
    </location>
</feature>
<accession>A0A9D1IYQ8</accession>
<dbReference type="PANTHER" id="PTHR30632">
    <property type="entry name" value="MOLYBDATE-BINDING PERIPLASMIC PROTEIN"/>
    <property type="match status" value="1"/>
</dbReference>
<reference evidence="7" key="2">
    <citation type="journal article" date="2021" name="PeerJ">
        <title>Extensive microbial diversity within the chicken gut microbiome revealed by metagenomics and culture.</title>
        <authorList>
            <person name="Gilroy R."/>
            <person name="Ravi A."/>
            <person name="Getino M."/>
            <person name="Pursley I."/>
            <person name="Horton D.L."/>
            <person name="Alikhan N.F."/>
            <person name="Baker D."/>
            <person name="Gharbi K."/>
            <person name="Hall N."/>
            <person name="Watson M."/>
            <person name="Adriaenssens E.M."/>
            <person name="Foster-Nyarko E."/>
            <person name="Jarju S."/>
            <person name="Secka A."/>
            <person name="Antonio M."/>
            <person name="Oren A."/>
            <person name="Chaudhuri R.R."/>
            <person name="La Ragione R."/>
            <person name="Hildebrand F."/>
            <person name="Pallen M.J."/>
        </authorList>
    </citation>
    <scope>NUCLEOTIDE SEQUENCE</scope>
    <source>
        <strain evidence="7">ChiGjej3B3-7149</strain>
    </source>
</reference>
<reference evidence="7" key="1">
    <citation type="submission" date="2020-10" db="EMBL/GenBank/DDBJ databases">
        <authorList>
            <person name="Gilroy R."/>
        </authorList>
    </citation>
    <scope>NUCLEOTIDE SEQUENCE</scope>
    <source>
        <strain evidence="7">ChiGjej3B3-7149</strain>
    </source>
</reference>
<feature type="binding site" evidence="4">
    <location>
        <position position="228"/>
    </location>
    <ligand>
        <name>molybdate</name>
        <dbReference type="ChEBI" id="CHEBI:36264"/>
    </ligand>
</feature>
<dbReference type="GO" id="GO:0046872">
    <property type="term" value="F:metal ion binding"/>
    <property type="evidence" value="ECO:0007669"/>
    <property type="project" value="UniProtKB-KW"/>
</dbReference>
<keyword evidence="3 6" id="KW-0732">Signal</keyword>
<dbReference type="Pfam" id="PF13531">
    <property type="entry name" value="SBP_bac_11"/>
    <property type="match status" value="1"/>
</dbReference>
<dbReference type="AlphaFoldDB" id="A0A9D1IYQ8"/>
<evidence type="ECO:0000256" key="5">
    <source>
        <dbReference type="SAM" id="MobiDB-lite"/>
    </source>
</evidence>
<dbReference type="Gene3D" id="3.40.190.10">
    <property type="entry name" value="Periplasmic binding protein-like II"/>
    <property type="match status" value="2"/>
</dbReference>
<feature type="chain" id="PRO_5039138692" evidence="6">
    <location>
        <begin position="19"/>
        <end position="294"/>
    </location>
</feature>
<feature type="binding site" evidence="4">
    <location>
        <position position="210"/>
    </location>
    <ligand>
        <name>molybdate</name>
        <dbReference type="ChEBI" id="CHEBI:36264"/>
    </ligand>
</feature>
<feature type="binding site" evidence="4">
    <location>
        <position position="89"/>
    </location>
    <ligand>
        <name>molybdate</name>
        <dbReference type="ChEBI" id="CHEBI:36264"/>
    </ligand>
</feature>
<evidence type="ECO:0000313" key="7">
    <source>
        <dbReference type="EMBL" id="HIR54084.1"/>
    </source>
</evidence>
<organism evidence="7 8">
    <name type="scientific">Candidatus Scatomorpha intestinigallinarum</name>
    <dbReference type="NCBI Taxonomy" id="2840923"/>
    <lineage>
        <taxon>Bacteria</taxon>
        <taxon>Bacillati</taxon>
        <taxon>Bacillota</taxon>
        <taxon>Clostridia</taxon>
        <taxon>Eubacteriales</taxon>
        <taxon>Candidatus Scatomorpha</taxon>
    </lineage>
</organism>
<evidence type="ECO:0000256" key="3">
    <source>
        <dbReference type="ARBA" id="ARBA00022729"/>
    </source>
</evidence>
<evidence type="ECO:0000256" key="4">
    <source>
        <dbReference type="PIRSR" id="PIRSR004846-1"/>
    </source>
</evidence>
<feature type="region of interest" description="Disordered" evidence="5">
    <location>
        <begin position="25"/>
        <end position="47"/>
    </location>
</feature>
<keyword evidence="2 4" id="KW-0479">Metal-binding</keyword>
<dbReference type="GO" id="GO:0030973">
    <property type="term" value="F:molybdate ion binding"/>
    <property type="evidence" value="ECO:0007669"/>
    <property type="project" value="TreeGrafter"/>
</dbReference>
<dbReference type="InterPro" id="IPR050682">
    <property type="entry name" value="ModA/WtpA"/>
</dbReference>
<dbReference type="NCBIfam" id="TIGR01256">
    <property type="entry name" value="modA"/>
    <property type="match status" value="1"/>
</dbReference>
<comment type="similarity">
    <text evidence="1">Belongs to the bacterial solute-binding protein ModA family.</text>
</comment>
<dbReference type="PANTHER" id="PTHR30632:SF0">
    <property type="entry name" value="SULFATE-BINDING PROTEIN"/>
    <property type="match status" value="1"/>
</dbReference>
<dbReference type="EMBL" id="DVHH01000013">
    <property type="protein sequence ID" value="HIR54084.1"/>
    <property type="molecule type" value="Genomic_DNA"/>
</dbReference>
<evidence type="ECO:0000256" key="2">
    <source>
        <dbReference type="ARBA" id="ARBA00022723"/>
    </source>
</evidence>
<name>A0A9D1IYQ8_9FIRM</name>
<dbReference type="Proteomes" id="UP000824238">
    <property type="component" value="Unassembled WGS sequence"/>
</dbReference>
<evidence type="ECO:0000256" key="1">
    <source>
        <dbReference type="ARBA" id="ARBA00009175"/>
    </source>
</evidence>
<evidence type="ECO:0000313" key="8">
    <source>
        <dbReference type="Proteomes" id="UP000824238"/>
    </source>
</evidence>
<proteinExistence type="inferred from homology"/>
<dbReference type="GO" id="GO:0015689">
    <property type="term" value="P:molybdate ion transport"/>
    <property type="evidence" value="ECO:0007669"/>
    <property type="project" value="InterPro"/>
</dbReference>